<protein>
    <submittedName>
        <fullName evidence="1">Uncharacterized protein</fullName>
    </submittedName>
</protein>
<sequence length="104" mass="11299">MCPPPLLLDQVEAIPPRPSWLQQRSRVCGLVAPVKGKGDGGNSLPLSGIYGWPCIVVQGYVTLSLKACPGFVCMLWTFSTCRSVALCEMVVVGQLRLITTFVYI</sequence>
<dbReference type="AlphaFoldDB" id="A0A9D4Z5M5"/>
<proteinExistence type="predicted"/>
<evidence type="ECO:0000313" key="1">
    <source>
        <dbReference type="EMBL" id="KAI5061432.1"/>
    </source>
</evidence>
<name>A0A9D4Z5M5_ADICA</name>
<keyword evidence="2" id="KW-1185">Reference proteome</keyword>
<organism evidence="1 2">
    <name type="scientific">Adiantum capillus-veneris</name>
    <name type="common">Maidenhair fern</name>
    <dbReference type="NCBI Taxonomy" id="13818"/>
    <lineage>
        <taxon>Eukaryota</taxon>
        <taxon>Viridiplantae</taxon>
        <taxon>Streptophyta</taxon>
        <taxon>Embryophyta</taxon>
        <taxon>Tracheophyta</taxon>
        <taxon>Polypodiopsida</taxon>
        <taxon>Polypodiidae</taxon>
        <taxon>Polypodiales</taxon>
        <taxon>Pteridineae</taxon>
        <taxon>Pteridaceae</taxon>
        <taxon>Vittarioideae</taxon>
        <taxon>Adiantum</taxon>
    </lineage>
</organism>
<accession>A0A9D4Z5M5</accession>
<dbReference type="EMBL" id="JABFUD020000023">
    <property type="protein sequence ID" value="KAI5061432.1"/>
    <property type="molecule type" value="Genomic_DNA"/>
</dbReference>
<comment type="caution">
    <text evidence="1">The sequence shown here is derived from an EMBL/GenBank/DDBJ whole genome shotgun (WGS) entry which is preliminary data.</text>
</comment>
<evidence type="ECO:0000313" key="2">
    <source>
        <dbReference type="Proteomes" id="UP000886520"/>
    </source>
</evidence>
<gene>
    <name evidence="1" type="ORF">GOP47_0023937</name>
</gene>
<dbReference type="Proteomes" id="UP000886520">
    <property type="component" value="Chromosome 23"/>
</dbReference>
<reference evidence="1" key="1">
    <citation type="submission" date="2021-01" db="EMBL/GenBank/DDBJ databases">
        <title>Adiantum capillus-veneris genome.</title>
        <authorList>
            <person name="Fang Y."/>
            <person name="Liao Q."/>
        </authorList>
    </citation>
    <scope>NUCLEOTIDE SEQUENCE</scope>
    <source>
        <strain evidence="1">H3</strain>
        <tissue evidence="1">Leaf</tissue>
    </source>
</reference>